<evidence type="ECO:0000313" key="1">
    <source>
        <dbReference type="EMBL" id="JAP92893.1"/>
    </source>
</evidence>
<dbReference type="EMBL" id="GDID01003713">
    <property type="protein sequence ID" value="JAP92893.1"/>
    <property type="molecule type" value="Transcribed_RNA"/>
</dbReference>
<reference evidence="1" key="1">
    <citation type="submission" date="2015-07" db="EMBL/GenBank/DDBJ databases">
        <title>Adaptation to a free-living lifestyle via gene acquisitions in the diplomonad Trepomonas sp. PC1.</title>
        <authorList>
            <person name="Xu F."/>
            <person name="Jerlstrom-Hultqvist J."/>
            <person name="Kolisko M."/>
            <person name="Simpson A.G.B."/>
            <person name="Roger A.J."/>
            <person name="Svard S.G."/>
            <person name="Andersson J.O."/>
        </authorList>
    </citation>
    <scope>NUCLEOTIDE SEQUENCE</scope>
    <source>
        <strain evidence="1">PC1</strain>
    </source>
</reference>
<proteinExistence type="predicted"/>
<sequence length="496" mass="56675">FNNILISNPLIESLTECAEMMDNLNKLLDVPYLSMAKFSFDENTEPPQLQKQNFPDTHLNYAQLHPLYQKLTNKPLPQNQSASFYAQITNHLLSFLQYVRQCLTLILAKSEPESLLQLAWQHKLLVEFSLLTDSSQVDVEDVFDDVSLLVFGVEASFESFVKNFEILLIQFTSAAGLLLVQNENFLQLFNRFMRLSNQRPVQVQVLAGQCLGCEKQLGFEFFTVISQIIQQNFSSNDYFGVNSLAFLSQFAKQVFDQFKLPLAKVLNKFLHSEVQKQVYNPINEKQKFFALAVFQLSGCVFCFQEQEFYFSFAVLLEAVTRVLKRIVPTQTFKKNKCANQSAAEVDFQEELQISDFYNCTEKLLELLKPFSGPLKEQKAVKVHFIDSDLNGLFKELKSAQNVYQTISQLYSVLKQLFNATSILEGLVCLINEVNTNQSIYSQFRGGVHDSLQNIEIEGGLLGVQQLLSLVGRQLNDVMKWGYIGEDVTMIQMGLKE</sequence>
<accession>A0A146K7W2</accession>
<protein>
    <submittedName>
        <fullName evidence="1">Uncharacterized protein</fullName>
    </submittedName>
</protein>
<gene>
    <name evidence="1" type="ORF">TPC1_15017</name>
</gene>
<organism evidence="1">
    <name type="scientific">Trepomonas sp. PC1</name>
    <dbReference type="NCBI Taxonomy" id="1076344"/>
    <lineage>
        <taxon>Eukaryota</taxon>
        <taxon>Metamonada</taxon>
        <taxon>Diplomonadida</taxon>
        <taxon>Hexamitidae</taxon>
        <taxon>Hexamitinae</taxon>
        <taxon>Trepomonas</taxon>
    </lineage>
</organism>
<name>A0A146K7W2_9EUKA</name>
<feature type="non-terminal residue" evidence="1">
    <location>
        <position position="1"/>
    </location>
</feature>
<dbReference type="AlphaFoldDB" id="A0A146K7W2"/>